<keyword evidence="3" id="KW-1185">Reference proteome</keyword>
<evidence type="ECO:0000313" key="2">
    <source>
        <dbReference type="EMBL" id="VVC41866.1"/>
    </source>
</evidence>
<dbReference type="OrthoDB" id="8197684at2759"/>
<proteinExistence type="predicted"/>
<sequence>MAELDFTELSELTKIKVNGLRKRKAPPSSVTSKHSKRKHKSDTSSVFSLTTSLAYGARDVEDPDDPDDEEIYDESISVNEKPLNFVNLDLSTLNRENGILFSEDLTDKYEIWTLQCPDDVNISELQDKKIDFDNVSSLKIPNSMSEKVDVIPYKNQEKTTMTIITPSENTKKLSLNIVPLAGTIILSNRVKKIKLENQNSLPVDTIEDATRRRSELFTKITQRLSQKYDLSSTETQIENEKVTPKKRKAETLNMSNRVKQVKLEYQTELPVGFDTTDDENKKKKSAKKSTQNDCTEIQFKEEVESPRKIKKKSKRKSTS</sequence>
<feature type="compositionally biased region" description="Basic and acidic residues" evidence="1">
    <location>
        <begin position="298"/>
        <end position="307"/>
    </location>
</feature>
<dbReference type="AlphaFoldDB" id="A0A5E4NDS0"/>
<evidence type="ECO:0000256" key="1">
    <source>
        <dbReference type="SAM" id="MobiDB-lite"/>
    </source>
</evidence>
<dbReference type="EMBL" id="CABPRJ010001929">
    <property type="protein sequence ID" value="VVC41866.1"/>
    <property type="molecule type" value="Genomic_DNA"/>
</dbReference>
<feature type="region of interest" description="Disordered" evidence="1">
    <location>
        <begin position="17"/>
        <end position="47"/>
    </location>
</feature>
<protein>
    <submittedName>
        <fullName evidence="2">Uncharacterized protein</fullName>
    </submittedName>
</protein>
<reference evidence="2 3" key="1">
    <citation type="submission" date="2019-08" db="EMBL/GenBank/DDBJ databases">
        <authorList>
            <person name="Alioto T."/>
            <person name="Alioto T."/>
            <person name="Gomez Garrido J."/>
        </authorList>
    </citation>
    <scope>NUCLEOTIDE SEQUENCE [LARGE SCALE GENOMIC DNA]</scope>
</reference>
<feature type="region of interest" description="Disordered" evidence="1">
    <location>
        <begin position="269"/>
        <end position="319"/>
    </location>
</feature>
<dbReference type="Proteomes" id="UP000325440">
    <property type="component" value="Unassembled WGS sequence"/>
</dbReference>
<accession>A0A5E4NDS0</accession>
<evidence type="ECO:0000313" key="3">
    <source>
        <dbReference type="Proteomes" id="UP000325440"/>
    </source>
</evidence>
<organism evidence="2 3">
    <name type="scientific">Cinara cedri</name>
    <dbReference type="NCBI Taxonomy" id="506608"/>
    <lineage>
        <taxon>Eukaryota</taxon>
        <taxon>Metazoa</taxon>
        <taxon>Ecdysozoa</taxon>
        <taxon>Arthropoda</taxon>
        <taxon>Hexapoda</taxon>
        <taxon>Insecta</taxon>
        <taxon>Pterygota</taxon>
        <taxon>Neoptera</taxon>
        <taxon>Paraneoptera</taxon>
        <taxon>Hemiptera</taxon>
        <taxon>Sternorrhyncha</taxon>
        <taxon>Aphidomorpha</taxon>
        <taxon>Aphidoidea</taxon>
        <taxon>Aphididae</taxon>
        <taxon>Lachninae</taxon>
        <taxon>Cinara</taxon>
    </lineage>
</organism>
<dbReference type="Gene3D" id="6.20.250.70">
    <property type="match status" value="1"/>
</dbReference>
<feature type="compositionally biased region" description="Basic residues" evidence="1">
    <location>
        <begin position="308"/>
        <end position="319"/>
    </location>
</feature>
<name>A0A5E4NDS0_9HEMI</name>
<gene>
    <name evidence="2" type="ORF">CINCED_3A019261</name>
</gene>